<protein>
    <submittedName>
        <fullName evidence="1">Uncharacterized protein</fullName>
    </submittedName>
</protein>
<organism evidence="1 2">
    <name type="scientific">Micromonospora inyonensis</name>
    <dbReference type="NCBI Taxonomy" id="47866"/>
    <lineage>
        <taxon>Bacteria</taxon>
        <taxon>Bacillati</taxon>
        <taxon>Actinomycetota</taxon>
        <taxon>Actinomycetes</taxon>
        <taxon>Micromonosporales</taxon>
        <taxon>Micromonosporaceae</taxon>
        <taxon>Micromonospora</taxon>
    </lineage>
</organism>
<name>A0A1C6RE13_9ACTN</name>
<keyword evidence="2" id="KW-1185">Reference proteome</keyword>
<evidence type="ECO:0000313" key="1">
    <source>
        <dbReference type="EMBL" id="SCL15399.1"/>
    </source>
</evidence>
<dbReference type="RefSeq" id="WP_141713983.1">
    <property type="nucleotide sequence ID" value="NZ_FMHU01000001.1"/>
</dbReference>
<dbReference type="EMBL" id="FMHU01000001">
    <property type="protein sequence ID" value="SCL15399.1"/>
    <property type="molecule type" value="Genomic_DNA"/>
</dbReference>
<gene>
    <name evidence="1" type="ORF">GA0074694_1193</name>
</gene>
<accession>A0A1C6RE13</accession>
<dbReference type="AlphaFoldDB" id="A0A1C6RE13"/>
<sequence>MPTVTTSGTPGANLVRRIGSGRGYDLTVDDRLILPCGLRHTVTDIIERAGSSLAVADQRRIAALPVEGV</sequence>
<evidence type="ECO:0000313" key="2">
    <source>
        <dbReference type="Proteomes" id="UP000198906"/>
    </source>
</evidence>
<dbReference type="Proteomes" id="UP000198906">
    <property type="component" value="Unassembled WGS sequence"/>
</dbReference>
<reference evidence="2" key="1">
    <citation type="submission" date="2016-06" db="EMBL/GenBank/DDBJ databases">
        <authorList>
            <person name="Varghese N."/>
        </authorList>
    </citation>
    <scope>NUCLEOTIDE SEQUENCE [LARGE SCALE GENOMIC DNA]</scope>
    <source>
        <strain evidence="2">DSM 46123</strain>
    </source>
</reference>
<proteinExistence type="predicted"/>